<accession>B2IWA9</accession>
<keyword evidence="2" id="KW-0812">Transmembrane</keyword>
<dbReference type="HOGENOM" id="CLU_745313_0_0_3"/>
<feature type="compositionally biased region" description="Low complexity" evidence="1">
    <location>
        <begin position="302"/>
        <end position="317"/>
    </location>
</feature>
<dbReference type="AlphaFoldDB" id="B2IWA9"/>
<organism evidence="3 4">
    <name type="scientific">Nostoc punctiforme (strain ATCC 29133 / PCC 73102)</name>
    <dbReference type="NCBI Taxonomy" id="63737"/>
    <lineage>
        <taxon>Bacteria</taxon>
        <taxon>Bacillati</taxon>
        <taxon>Cyanobacteriota</taxon>
        <taxon>Cyanophyceae</taxon>
        <taxon>Nostocales</taxon>
        <taxon>Nostocaceae</taxon>
        <taxon>Nostoc</taxon>
    </lineage>
</organism>
<feature type="compositionally biased region" description="Low complexity" evidence="1">
    <location>
        <begin position="282"/>
        <end position="295"/>
    </location>
</feature>
<proteinExistence type="predicted"/>
<dbReference type="PhylomeDB" id="B2IWA9"/>
<evidence type="ECO:0000313" key="3">
    <source>
        <dbReference type="EMBL" id="ACC79854.1"/>
    </source>
</evidence>
<protein>
    <submittedName>
        <fullName evidence="3">Uncharacterized protein</fullName>
    </submittedName>
</protein>
<evidence type="ECO:0000256" key="2">
    <source>
        <dbReference type="SAM" id="Phobius"/>
    </source>
</evidence>
<dbReference type="KEGG" id="npu:Npun_R1128"/>
<dbReference type="Proteomes" id="UP000001191">
    <property type="component" value="Chromosome"/>
</dbReference>
<dbReference type="STRING" id="63737.Npun_R1128"/>
<dbReference type="EnsemblBacteria" id="ACC79854">
    <property type="protein sequence ID" value="ACC79854"/>
    <property type="gene ID" value="Npun_R1128"/>
</dbReference>
<sequence length="444" mass="48070">MPHRHYPPAYLRYLRARLWNLGRPGFWVTAIFLSVVGLLTWEYWSNPDIFVYKQKNKVTSQTPADSSLSAENRAIAADIDNLPVLFNDFEQATLSLTANTPKEKTEAKNSKSLLEDVIKKQKSAADAKLNPTLGVNGDTPPVVKNPFVVQTENLLRTGTVDNNNQFLGIKTLTGASEPTEGEQTSSNLGIGFTNQTNKNQNSASVSPLQAILNQSTNQKLSGFNGTTVTQTNALGRASEPGTTLMPPMNSLSSQNSLPSTGLTTGTGYTSTGRNLQQNPYSNLNNGQLLPNNGLNTGAGYTNLQQNPYNNLNNGQVLPNNGLNTGAGYTNLQQNPYNNLNNGQVVPNVAPGMPPASSGIPSNIAPYSNQIPSQGVVTPTNSMGYANYGLQQPAQLPQSNYGNYGLQQPTQSPQNYGNYVQQQPTQSNSLYLRQLRDKYRSPGQN</sequence>
<feature type="region of interest" description="Disordered" evidence="1">
    <location>
        <begin position="395"/>
        <end position="424"/>
    </location>
</feature>
<feature type="region of interest" description="Disordered" evidence="1">
    <location>
        <begin position="251"/>
        <end position="317"/>
    </location>
</feature>
<name>B2IWA9_NOSP7</name>
<reference evidence="4" key="1">
    <citation type="submission" date="2008-04" db="EMBL/GenBank/DDBJ databases">
        <title>Complete sequence of chromosome of Nostoc punctiforme ATCC 29133.</title>
        <authorList>
            <consortium name="US DOE Joint Genome Institute"/>
            <person name="Copeland A."/>
            <person name="Lucas S."/>
            <person name="Lapidus A."/>
            <person name="Glavina del Rio T."/>
            <person name="Dalin E."/>
            <person name="Tice H."/>
            <person name="Pitluck S."/>
            <person name="Chain P."/>
            <person name="Malfatti S."/>
            <person name="Shin M."/>
            <person name="Vergez L."/>
            <person name="Schmutz J."/>
            <person name="Larimer F."/>
            <person name="Land M."/>
            <person name="Hauser L."/>
            <person name="Kyrpides N."/>
            <person name="Kim E."/>
            <person name="Meeks J.C."/>
            <person name="Elhai J."/>
            <person name="Campbell E.L."/>
            <person name="Thiel T."/>
            <person name="Longmire J."/>
            <person name="Potts M."/>
            <person name="Atlas R."/>
        </authorList>
    </citation>
    <scope>NUCLEOTIDE SEQUENCE [LARGE SCALE GENOMIC DNA]</scope>
    <source>
        <strain evidence="4">ATCC 29133 / PCC 73102</strain>
    </source>
</reference>
<evidence type="ECO:0000313" key="4">
    <source>
        <dbReference type="Proteomes" id="UP000001191"/>
    </source>
</evidence>
<dbReference type="RefSeq" id="WP_012407875.1">
    <property type="nucleotide sequence ID" value="NC_010628.1"/>
</dbReference>
<dbReference type="OrthoDB" id="582255at2"/>
<evidence type="ECO:0000256" key="1">
    <source>
        <dbReference type="SAM" id="MobiDB-lite"/>
    </source>
</evidence>
<feature type="compositionally biased region" description="Low complexity" evidence="1">
    <location>
        <begin position="260"/>
        <end position="272"/>
    </location>
</feature>
<keyword evidence="4" id="KW-1185">Reference proteome</keyword>
<dbReference type="EMBL" id="CP001037">
    <property type="protein sequence ID" value="ACC79854.1"/>
    <property type="molecule type" value="Genomic_DNA"/>
</dbReference>
<gene>
    <name evidence="3" type="ordered locus">Npun_R1128</name>
</gene>
<keyword evidence="2" id="KW-1133">Transmembrane helix</keyword>
<reference evidence="3 4" key="2">
    <citation type="journal article" date="2013" name="Plant Physiol.">
        <title>A Nostoc punctiforme Sugar Transporter Necessary to Establish a Cyanobacterium-Plant Symbiosis.</title>
        <authorList>
            <person name="Ekman M."/>
            <person name="Picossi S."/>
            <person name="Campbell E.L."/>
            <person name="Meeks J.C."/>
            <person name="Flores E."/>
        </authorList>
    </citation>
    <scope>NUCLEOTIDE SEQUENCE [LARGE SCALE GENOMIC DNA]</scope>
    <source>
        <strain evidence="4">ATCC 29133 / PCC 73102</strain>
    </source>
</reference>
<feature type="transmembrane region" description="Helical" evidence="2">
    <location>
        <begin position="21"/>
        <end position="44"/>
    </location>
</feature>
<dbReference type="eggNOG" id="ENOG5032YKD">
    <property type="taxonomic scope" value="Bacteria"/>
</dbReference>
<keyword evidence="2" id="KW-0472">Membrane</keyword>